<dbReference type="InterPro" id="IPR036390">
    <property type="entry name" value="WH_DNA-bd_sf"/>
</dbReference>
<dbReference type="GO" id="GO:0003700">
    <property type="term" value="F:DNA-binding transcription factor activity"/>
    <property type="evidence" value="ECO:0007669"/>
    <property type="project" value="InterPro"/>
</dbReference>
<keyword evidence="3" id="KW-0238">DNA-binding</keyword>
<organism evidence="6 7">
    <name type="scientific">Pandoraea nosoerga</name>
    <dbReference type="NCBI Taxonomy" id="2508296"/>
    <lineage>
        <taxon>Bacteria</taxon>
        <taxon>Pseudomonadati</taxon>
        <taxon>Pseudomonadota</taxon>
        <taxon>Betaproteobacteria</taxon>
        <taxon>Burkholderiales</taxon>
        <taxon>Burkholderiaceae</taxon>
        <taxon>Pandoraea</taxon>
    </lineage>
</organism>
<protein>
    <submittedName>
        <fullName evidence="6">LysR family transcriptional regulator</fullName>
    </submittedName>
</protein>
<evidence type="ECO:0000256" key="2">
    <source>
        <dbReference type="ARBA" id="ARBA00023015"/>
    </source>
</evidence>
<dbReference type="GO" id="GO:0032993">
    <property type="term" value="C:protein-DNA complex"/>
    <property type="evidence" value="ECO:0007669"/>
    <property type="project" value="TreeGrafter"/>
</dbReference>
<reference evidence="6 7" key="1">
    <citation type="submission" date="2019-08" db="EMBL/GenBank/DDBJ databases">
        <authorList>
            <person name="Peeters C."/>
        </authorList>
    </citation>
    <scope>NUCLEOTIDE SEQUENCE [LARGE SCALE GENOMIC DNA]</scope>
    <source>
        <strain evidence="6 7">LMG 31109</strain>
    </source>
</reference>
<dbReference type="PANTHER" id="PTHR30346">
    <property type="entry name" value="TRANSCRIPTIONAL DUAL REGULATOR HCAR-RELATED"/>
    <property type="match status" value="1"/>
</dbReference>
<evidence type="ECO:0000259" key="5">
    <source>
        <dbReference type="PROSITE" id="PS50931"/>
    </source>
</evidence>
<dbReference type="Gene3D" id="1.10.10.10">
    <property type="entry name" value="Winged helix-like DNA-binding domain superfamily/Winged helix DNA-binding domain"/>
    <property type="match status" value="1"/>
</dbReference>
<dbReference type="Gene3D" id="3.40.190.10">
    <property type="entry name" value="Periplasmic binding protein-like II"/>
    <property type="match status" value="2"/>
</dbReference>
<dbReference type="PROSITE" id="PS50931">
    <property type="entry name" value="HTH_LYSR"/>
    <property type="match status" value="1"/>
</dbReference>
<dbReference type="CDD" id="cd08446">
    <property type="entry name" value="PBP2_Chlorocatechol"/>
    <property type="match status" value="1"/>
</dbReference>
<dbReference type="PANTHER" id="PTHR30346:SF28">
    <property type="entry name" value="HTH-TYPE TRANSCRIPTIONAL REGULATOR CYNR"/>
    <property type="match status" value="1"/>
</dbReference>
<sequence>MMRERQDTVQYQISQLRYHFGIEFGGIAPLWRARRTRAAHTLLQSCAKGNEDFMDIKQMRYFLAVAQEGHFGRAAERLNMAQPPLTRHIHALEAQLGTPLFVRTPKGATLTAAGQTLLAEVPNILALTRRAQEQTRLAGLGYIGRLDVGIFSSGILNVIPRLLASFHTERPEVKIGLHNLSKTEQIAALRERRIAIGFNRLIPDEPDLVVDWIHREPFLVALFEGHPLCERATLSLADLDNERMILYPNAPVPGLAEEVAAAFRAEGVTLRVEQEVEDVVTSMALVASRFGVCVTTESAANLRLPGVVYRPLKSPNLRSIELNCMYRRDDDSPILAAFLALIRQSRTQRRALAM</sequence>
<dbReference type="Pfam" id="PF00126">
    <property type="entry name" value="HTH_1"/>
    <property type="match status" value="1"/>
</dbReference>
<proteinExistence type="inferred from homology"/>
<keyword evidence="7" id="KW-1185">Reference proteome</keyword>
<evidence type="ECO:0000313" key="7">
    <source>
        <dbReference type="Proteomes" id="UP000367825"/>
    </source>
</evidence>
<dbReference type="EMBL" id="CABPSC010000013">
    <property type="protein sequence ID" value="VVE24019.1"/>
    <property type="molecule type" value="Genomic_DNA"/>
</dbReference>
<gene>
    <name evidence="6" type="ORF">PNO31109_03282</name>
</gene>
<name>A0A5E4WJH0_9BURK</name>
<comment type="similarity">
    <text evidence="1">Belongs to the LysR transcriptional regulatory family.</text>
</comment>
<accession>A0A5E4WJH0</accession>
<keyword evidence="2" id="KW-0805">Transcription regulation</keyword>
<evidence type="ECO:0000313" key="6">
    <source>
        <dbReference type="EMBL" id="VVE24019.1"/>
    </source>
</evidence>
<evidence type="ECO:0000256" key="1">
    <source>
        <dbReference type="ARBA" id="ARBA00009437"/>
    </source>
</evidence>
<dbReference type="GO" id="GO:0003677">
    <property type="term" value="F:DNA binding"/>
    <property type="evidence" value="ECO:0007669"/>
    <property type="project" value="UniProtKB-KW"/>
</dbReference>
<dbReference type="PRINTS" id="PR00039">
    <property type="entry name" value="HTHLYSR"/>
</dbReference>
<dbReference type="InterPro" id="IPR036388">
    <property type="entry name" value="WH-like_DNA-bd_sf"/>
</dbReference>
<dbReference type="AlphaFoldDB" id="A0A5E4WJH0"/>
<dbReference type="SUPFAM" id="SSF46785">
    <property type="entry name" value="Winged helix' DNA-binding domain"/>
    <property type="match status" value="1"/>
</dbReference>
<dbReference type="FunFam" id="1.10.10.10:FF:000001">
    <property type="entry name" value="LysR family transcriptional regulator"/>
    <property type="match status" value="1"/>
</dbReference>
<dbReference type="Pfam" id="PF03466">
    <property type="entry name" value="LysR_substrate"/>
    <property type="match status" value="1"/>
</dbReference>
<dbReference type="Proteomes" id="UP000367825">
    <property type="component" value="Unassembled WGS sequence"/>
</dbReference>
<dbReference type="InterPro" id="IPR005119">
    <property type="entry name" value="LysR_subst-bd"/>
</dbReference>
<evidence type="ECO:0000256" key="3">
    <source>
        <dbReference type="ARBA" id="ARBA00023125"/>
    </source>
</evidence>
<keyword evidence="4" id="KW-0804">Transcription</keyword>
<dbReference type="InterPro" id="IPR000847">
    <property type="entry name" value="LysR_HTH_N"/>
</dbReference>
<dbReference type="SUPFAM" id="SSF53850">
    <property type="entry name" value="Periplasmic binding protein-like II"/>
    <property type="match status" value="1"/>
</dbReference>
<evidence type="ECO:0000256" key="4">
    <source>
        <dbReference type="ARBA" id="ARBA00023163"/>
    </source>
</evidence>
<feature type="domain" description="HTH lysR-type" evidence="5">
    <location>
        <begin position="54"/>
        <end position="111"/>
    </location>
</feature>